<dbReference type="PANTHER" id="PTHR10590:SF4">
    <property type="entry name" value="SOLUTE CARRIER FAMILY 28 MEMBER 3"/>
    <property type="match status" value="1"/>
</dbReference>
<evidence type="ECO:0000256" key="7">
    <source>
        <dbReference type="SAM" id="Phobius"/>
    </source>
</evidence>
<dbReference type="Pfam" id="PF07662">
    <property type="entry name" value="Nucleos_tra2_C"/>
    <property type="match status" value="1"/>
</dbReference>
<dbReference type="EMBL" id="JASAOG010000146">
    <property type="protein sequence ID" value="KAK0047764.1"/>
    <property type="molecule type" value="Genomic_DNA"/>
</dbReference>
<evidence type="ECO:0000259" key="10">
    <source>
        <dbReference type="Pfam" id="PF07670"/>
    </source>
</evidence>
<name>A0AAD8F2K9_BIOPF</name>
<feature type="domain" description="Concentrative nucleoside transporter N-terminal" evidence="8">
    <location>
        <begin position="233"/>
        <end position="305"/>
    </location>
</feature>
<feature type="transmembrane region" description="Helical" evidence="7">
    <location>
        <begin position="505"/>
        <end position="527"/>
    </location>
</feature>
<reference evidence="11" key="2">
    <citation type="submission" date="2023-04" db="EMBL/GenBank/DDBJ databases">
        <authorList>
            <person name="Bu L."/>
            <person name="Lu L."/>
            <person name="Laidemitt M.R."/>
            <person name="Zhang S.M."/>
            <person name="Mutuku M."/>
            <person name="Mkoji G."/>
            <person name="Steinauer M."/>
            <person name="Loker E.S."/>
        </authorList>
    </citation>
    <scope>NUCLEOTIDE SEQUENCE</scope>
    <source>
        <strain evidence="11">KasaAsao</strain>
        <tissue evidence="11">Whole Snail</tissue>
    </source>
</reference>
<keyword evidence="6 7" id="KW-0472">Membrane</keyword>
<feature type="transmembrane region" description="Helical" evidence="7">
    <location>
        <begin position="343"/>
        <end position="367"/>
    </location>
</feature>
<evidence type="ECO:0000259" key="8">
    <source>
        <dbReference type="Pfam" id="PF01773"/>
    </source>
</evidence>
<accession>A0AAD8F2K9</accession>
<comment type="caution">
    <text evidence="11">The sequence shown here is derived from an EMBL/GenBank/DDBJ whole genome shotgun (WGS) entry which is preliminary data.</text>
</comment>
<feature type="transmembrane region" description="Helical" evidence="7">
    <location>
        <begin position="228"/>
        <end position="245"/>
    </location>
</feature>
<dbReference type="PANTHER" id="PTHR10590">
    <property type="entry name" value="SODIUM/NUCLEOSIDE COTRANSPORTER"/>
    <property type="match status" value="1"/>
</dbReference>
<reference evidence="11" key="1">
    <citation type="journal article" date="2023" name="PLoS Negl. Trop. Dis.">
        <title>A genome sequence for Biomphalaria pfeifferi, the major vector snail for the human-infecting parasite Schistosoma mansoni.</title>
        <authorList>
            <person name="Bu L."/>
            <person name="Lu L."/>
            <person name="Laidemitt M.R."/>
            <person name="Zhang S.M."/>
            <person name="Mutuku M."/>
            <person name="Mkoji G."/>
            <person name="Steinauer M."/>
            <person name="Loker E.S."/>
        </authorList>
    </citation>
    <scope>NUCLEOTIDE SEQUENCE</scope>
    <source>
        <strain evidence="11">KasaAsao</strain>
    </source>
</reference>
<keyword evidence="3" id="KW-1003">Cell membrane</keyword>
<evidence type="ECO:0000259" key="9">
    <source>
        <dbReference type="Pfam" id="PF07662"/>
    </source>
</evidence>
<dbReference type="InterPro" id="IPR011657">
    <property type="entry name" value="CNT_C_dom"/>
</dbReference>
<feature type="domain" description="Concentrative nucleoside transporter C-terminal" evidence="9">
    <location>
        <begin position="416"/>
        <end position="660"/>
    </location>
</feature>
<comment type="subcellular location">
    <subcellularLocation>
        <location evidence="1">Cell membrane</location>
        <topology evidence="1">Multi-pass membrane protein</topology>
    </subcellularLocation>
</comment>
<keyword evidence="5 7" id="KW-1133">Transmembrane helix</keyword>
<gene>
    <name evidence="11" type="ORF">Bpfe_022804</name>
</gene>
<feature type="domain" description="Nucleoside transporter/FeoB GTPase Gate" evidence="10">
    <location>
        <begin position="315"/>
        <end position="412"/>
    </location>
</feature>
<evidence type="ECO:0000256" key="3">
    <source>
        <dbReference type="ARBA" id="ARBA00022475"/>
    </source>
</evidence>
<feature type="transmembrane region" description="Helical" evidence="7">
    <location>
        <begin position="641"/>
        <end position="659"/>
    </location>
</feature>
<evidence type="ECO:0000256" key="4">
    <source>
        <dbReference type="ARBA" id="ARBA00022692"/>
    </source>
</evidence>
<keyword evidence="12" id="KW-1185">Reference proteome</keyword>
<dbReference type="InterPro" id="IPR002668">
    <property type="entry name" value="CNT_N_dom"/>
</dbReference>
<feature type="transmembrane region" description="Helical" evidence="7">
    <location>
        <begin position="311"/>
        <end position="331"/>
    </location>
</feature>
<comment type="similarity">
    <text evidence="2">Belongs to the concentrative nucleoside transporter (CNT) (TC 2.A.41) family.</text>
</comment>
<feature type="transmembrane region" description="Helical" evidence="7">
    <location>
        <begin position="606"/>
        <end position="629"/>
    </location>
</feature>
<dbReference type="GO" id="GO:0005415">
    <property type="term" value="F:nucleoside:sodium symporter activity"/>
    <property type="evidence" value="ECO:0007669"/>
    <property type="project" value="TreeGrafter"/>
</dbReference>
<organism evidence="11 12">
    <name type="scientific">Biomphalaria pfeifferi</name>
    <name type="common">Bloodfluke planorb</name>
    <name type="synonym">Freshwater snail</name>
    <dbReference type="NCBI Taxonomy" id="112525"/>
    <lineage>
        <taxon>Eukaryota</taxon>
        <taxon>Metazoa</taxon>
        <taxon>Spiralia</taxon>
        <taxon>Lophotrochozoa</taxon>
        <taxon>Mollusca</taxon>
        <taxon>Gastropoda</taxon>
        <taxon>Heterobranchia</taxon>
        <taxon>Euthyneura</taxon>
        <taxon>Panpulmonata</taxon>
        <taxon>Hygrophila</taxon>
        <taxon>Lymnaeoidea</taxon>
        <taxon>Planorbidae</taxon>
        <taxon>Biomphalaria</taxon>
    </lineage>
</organism>
<keyword evidence="4 7" id="KW-0812">Transmembrane</keyword>
<proteinExistence type="inferred from homology"/>
<feature type="transmembrane region" description="Helical" evidence="7">
    <location>
        <begin position="473"/>
        <end position="493"/>
    </location>
</feature>
<dbReference type="Pfam" id="PF01773">
    <property type="entry name" value="Nucleos_tra2_N"/>
    <property type="match status" value="1"/>
</dbReference>
<evidence type="ECO:0000313" key="12">
    <source>
        <dbReference type="Proteomes" id="UP001233172"/>
    </source>
</evidence>
<dbReference type="InterPro" id="IPR011642">
    <property type="entry name" value="Gate_dom"/>
</dbReference>
<dbReference type="Proteomes" id="UP001233172">
    <property type="component" value="Unassembled WGS sequence"/>
</dbReference>
<evidence type="ECO:0000256" key="2">
    <source>
        <dbReference type="ARBA" id="ARBA00009033"/>
    </source>
</evidence>
<protein>
    <submittedName>
        <fullName evidence="11">Solute carrier family 28 member 3 isoform X2</fullName>
    </submittedName>
</protein>
<feature type="non-terminal residue" evidence="11">
    <location>
        <position position="1"/>
    </location>
</feature>
<dbReference type="InterPro" id="IPR008276">
    <property type="entry name" value="C_nuclsd_transpt"/>
</dbReference>
<evidence type="ECO:0000256" key="6">
    <source>
        <dbReference type="ARBA" id="ARBA00023136"/>
    </source>
</evidence>
<feature type="transmembrane region" description="Helical" evidence="7">
    <location>
        <begin position="287"/>
        <end position="304"/>
    </location>
</feature>
<feature type="transmembrane region" description="Helical" evidence="7">
    <location>
        <begin position="257"/>
        <end position="281"/>
    </location>
</feature>
<feature type="transmembrane region" description="Helical" evidence="7">
    <location>
        <begin position="388"/>
        <end position="408"/>
    </location>
</feature>
<evidence type="ECO:0000256" key="1">
    <source>
        <dbReference type="ARBA" id="ARBA00004651"/>
    </source>
</evidence>
<feature type="transmembrane region" description="Helical" evidence="7">
    <location>
        <begin position="123"/>
        <end position="142"/>
    </location>
</feature>
<dbReference type="Pfam" id="PF07670">
    <property type="entry name" value="Gate"/>
    <property type="match status" value="1"/>
</dbReference>
<dbReference type="GO" id="GO:0005886">
    <property type="term" value="C:plasma membrane"/>
    <property type="evidence" value="ECO:0007669"/>
    <property type="project" value="UniProtKB-SubCell"/>
</dbReference>
<dbReference type="AlphaFoldDB" id="A0AAD8F2K9"/>
<feature type="transmembrane region" description="Helical" evidence="7">
    <location>
        <begin position="203"/>
        <end position="222"/>
    </location>
</feature>
<evidence type="ECO:0000313" key="11">
    <source>
        <dbReference type="EMBL" id="KAK0047764.1"/>
    </source>
</evidence>
<evidence type="ECO:0000256" key="5">
    <source>
        <dbReference type="ARBA" id="ARBA00022989"/>
    </source>
</evidence>
<feature type="transmembrane region" description="Helical" evidence="7">
    <location>
        <begin position="148"/>
        <end position="166"/>
    </location>
</feature>
<sequence>MSDSFSVGMLSQKFIVKVVYNLSKRYSNLRIQDYISAVQDSNCGLSEEYNTLLNTCDLTKFTMTEGGVELVNVKKEKTNHEDNTSAKLDFEDVGPNPVTGVCASFVEKLELWLEKNYLRNQDYICVSFKVIVFLVYMTYFSYCMYFRFGDEGSIILLVGTLLSLCIKCKRVLSLKGYNCSIPERWIKIIGPKRGKILQKFNRYGLYLVSFAGLAVYFGLDILTEDPRNSQSLLGIATFIVICFLVSTKPSRVNWHPVYWGFVLQFVFAIFTLRTQTGYVIFKRLGDLVTQLVSFSEAGGTFVLGSNYKAMGLGFSVAAVVIFFNSIIFLLIHWGVLEAVVVNFGFVISYCLNTGPVESVIAVANIFIGSSEAPLLIKTYLPTLSLSELCAVMTCGFASISGAALAFFISLGAPPNHLLTAAVISAPAALAFSKLICPETQRVNVDAQKDIQITDNSGAKRNALSAAADGAVSGVKIVAASMSNMLAFVCIIKLTDAILDWFGQRAGLSGVSFTTICSYLLYPLAYVMGSDPQDCGKLAALIGVKLFATPIVGYTELGKIIKNRHVWEAYVSKGNTSAWHWSGDDVILDNVNVTLVNGFMSERSEVIATYAMCGFSAVTAIGITLGTLVAMCPPRKNDVIKIVMRAFVAGNVASFATGAVA</sequence>